<name>A0A452ZP15_AEGTS</name>
<evidence type="ECO:0000313" key="12">
    <source>
        <dbReference type="Proteomes" id="UP000015105"/>
    </source>
</evidence>
<comment type="subcellular location">
    <subcellularLocation>
        <location evidence="1">Mitochondrion outer membrane</location>
    </subcellularLocation>
</comment>
<reference evidence="12" key="1">
    <citation type="journal article" date="2014" name="Science">
        <title>Ancient hybridizations among the ancestral genomes of bread wheat.</title>
        <authorList>
            <consortium name="International Wheat Genome Sequencing Consortium,"/>
            <person name="Marcussen T."/>
            <person name="Sandve S.R."/>
            <person name="Heier L."/>
            <person name="Spannagl M."/>
            <person name="Pfeifer M."/>
            <person name="Jakobsen K.S."/>
            <person name="Wulff B.B."/>
            <person name="Steuernagel B."/>
            <person name="Mayer K.F."/>
            <person name="Olsen O.A."/>
        </authorList>
    </citation>
    <scope>NUCLEOTIDE SEQUENCE [LARGE SCALE GENOMIC DNA]</scope>
    <source>
        <strain evidence="12">cv. AL8/78</strain>
    </source>
</reference>
<dbReference type="InterPro" id="IPR027246">
    <property type="entry name" value="Porin_Euk/Tom40"/>
</dbReference>
<reference evidence="11" key="3">
    <citation type="journal article" date="2017" name="Nature">
        <title>Genome sequence of the progenitor of the wheat D genome Aegilops tauschii.</title>
        <authorList>
            <person name="Luo M.C."/>
            <person name="Gu Y.Q."/>
            <person name="Puiu D."/>
            <person name="Wang H."/>
            <person name="Twardziok S.O."/>
            <person name="Deal K.R."/>
            <person name="Huo N."/>
            <person name="Zhu T."/>
            <person name="Wang L."/>
            <person name="Wang Y."/>
            <person name="McGuire P.E."/>
            <person name="Liu S."/>
            <person name="Long H."/>
            <person name="Ramasamy R.K."/>
            <person name="Rodriguez J.C."/>
            <person name="Van S.L."/>
            <person name="Yuan L."/>
            <person name="Wang Z."/>
            <person name="Xia Z."/>
            <person name="Xiao L."/>
            <person name="Anderson O.D."/>
            <person name="Ouyang S."/>
            <person name="Liang Y."/>
            <person name="Zimin A.V."/>
            <person name="Pertea G."/>
            <person name="Qi P."/>
            <person name="Bennetzen J.L."/>
            <person name="Dai X."/>
            <person name="Dawson M.W."/>
            <person name="Muller H.G."/>
            <person name="Kugler K."/>
            <person name="Rivarola-Duarte L."/>
            <person name="Spannagl M."/>
            <person name="Mayer K.F.X."/>
            <person name="Lu F.H."/>
            <person name="Bevan M.W."/>
            <person name="Leroy P."/>
            <person name="Li P."/>
            <person name="You F.M."/>
            <person name="Sun Q."/>
            <person name="Liu Z."/>
            <person name="Lyons E."/>
            <person name="Wicker T."/>
            <person name="Salzberg S.L."/>
            <person name="Devos K.M."/>
            <person name="Dvorak J."/>
        </authorList>
    </citation>
    <scope>NUCLEOTIDE SEQUENCE [LARGE SCALE GENOMIC DNA]</scope>
    <source>
        <strain evidence="11">cv. AL8/78</strain>
    </source>
</reference>
<evidence type="ECO:0000256" key="10">
    <source>
        <dbReference type="ARBA" id="ARBA00023136"/>
    </source>
</evidence>
<evidence type="ECO:0000256" key="2">
    <source>
        <dbReference type="ARBA" id="ARBA00009624"/>
    </source>
</evidence>
<evidence type="ECO:0000256" key="9">
    <source>
        <dbReference type="ARBA" id="ARBA00023128"/>
    </source>
</evidence>
<dbReference type="InterPro" id="IPR001925">
    <property type="entry name" value="Porin_Euk"/>
</dbReference>
<dbReference type="Gene3D" id="2.40.160.10">
    <property type="entry name" value="Porin"/>
    <property type="match status" value="1"/>
</dbReference>
<evidence type="ECO:0000256" key="6">
    <source>
        <dbReference type="ARBA" id="ARBA00022787"/>
    </source>
</evidence>
<keyword evidence="9" id="KW-0496">Mitochondrion</keyword>
<keyword evidence="7" id="KW-0406">Ion transport</keyword>
<evidence type="ECO:0000256" key="5">
    <source>
        <dbReference type="ARBA" id="ARBA00022692"/>
    </source>
</evidence>
<dbReference type="Proteomes" id="UP000015105">
    <property type="component" value="Chromosome 1D"/>
</dbReference>
<dbReference type="AlphaFoldDB" id="A0A452ZP15"/>
<protein>
    <submittedName>
        <fullName evidence="11">Uncharacterized protein</fullName>
    </submittedName>
</protein>
<dbReference type="GO" id="GO:0046930">
    <property type="term" value="C:pore complex"/>
    <property type="evidence" value="ECO:0007669"/>
    <property type="project" value="UniProtKB-KW"/>
</dbReference>
<keyword evidence="5" id="KW-0812">Transmembrane</keyword>
<reference evidence="12" key="2">
    <citation type="journal article" date="2017" name="Nat. Plants">
        <title>The Aegilops tauschii genome reveals multiple impacts of transposons.</title>
        <authorList>
            <person name="Zhao G."/>
            <person name="Zou C."/>
            <person name="Li K."/>
            <person name="Wang K."/>
            <person name="Li T."/>
            <person name="Gao L."/>
            <person name="Zhang X."/>
            <person name="Wang H."/>
            <person name="Yang Z."/>
            <person name="Liu X."/>
            <person name="Jiang W."/>
            <person name="Mao L."/>
            <person name="Kong X."/>
            <person name="Jiao Y."/>
            <person name="Jia J."/>
        </authorList>
    </citation>
    <scope>NUCLEOTIDE SEQUENCE [LARGE SCALE GENOMIC DNA]</scope>
    <source>
        <strain evidence="12">cv. AL8/78</strain>
    </source>
</reference>
<sequence length="270" mass="28786">LVSPRAGSADLLNRDYTTGQKFTFTTTAANGATITSSSTKKNEAIVADLQTQVKIKNFTVDVKATSDSSVVTTITVPELYTPGLKGVLSLPFPYQKSTPGKAELQYLHPHLGINGSVGLNSNPLVNFSGVIGTKAFAFGVDVAFDTASGDFTKYNAGLSHTNQDLTASLNLNNKANTLAASYYHQVQRTTAVGAEIAHSFSSNENTITVGTQHELDPLTTVKGRYNNFGIASALIQHAWRPKSLITFSTEVDTKAIEKSPKFGLALSLKP</sequence>
<dbReference type="FunFam" id="2.40.160.10:FF:000003">
    <property type="entry name" value="Outer mitochondrial membrane protein porin"/>
    <property type="match status" value="1"/>
</dbReference>
<dbReference type="Pfam" id="PF01459">
    <property type="entry name" value="Porin_3"/>
    <property type="match status" value="1"/>
</dbReference>
<accession>A0A452ZP15</accession>
<evidence type="ECO:0000313" key="11">
    <source>
        <dbReference type="EnsemblPlants" id="AET1Gv20864800.3"/>
    </source>
</evidence>
<evidence type="ECO:0000256" key="3">
    <source>
        <dbReference type="ARBA" id="ARBA00022448"/>
    </source>
</evidence>
<evidence type="ECO:0000256" key="4">
    <source>
        <dbReference type="ARBA" id="ARBA00022452"/>
    </source>
</evidence>
<dbReference type="PANTHER" id="PTHR11743:SF34">
    <property type="entry name" value="MITOCHONDRIAL OUTER MEMBRANE PROTEIN PORIN 2"/>
    <property type="match status" value="1"/>
</dbReference>
<dbReference type="GO" id="GO:0008308">
    <property type="term" value="F:voltage-gated monoatomic anion channel activity"/>
    <property type="evidence" value="ECO:0007669"/>
    <property type="project" value="InterPro"/>
</dbReference>
<dbReference type="Gramene" id="AET1Gv20864800.3">
    <property type="protein sequence ID" value="AET1Gv20864800.3"/>
    <property type="gene ID" value="AET1Gv20864800"/>
</dbReference>
<dbReference type="CDD" id="cd07306">
    <property type="entry name" value="Porin3_VDAC"/>
    <property type="match status" value="1"/>
</dbReference>
<proteinExistence type="inferred from homology"/>
<keyword evidence="3" id="KW-0813">Transport</keyword>
<evidence type="ECO:0000256" key="7">
    <source>
        <dbReference type="ARBA" id="ARBA00023065"/>
    </source>
</evidence>
<keyword evidence="10" id="KW-0472">Membrane</keyword>
<organism evidence="11 12">
    <name type="scientific">Aegilops tauschii subsp. strangulata</name>
    <name type="common">Goatgrass</name>
    <dbReference type="NCBI Taxonomy" id="200361"/>
    <lineage>
        <taxon>Eukaryota</taxon>
        <taxon>Viridiplantae</taxon>
        <taxon>Streptophyta</taxon>
        <taxon>Embryophyta</taxon>
        <taxon>Tracheophyta</taxon>
        <taxon>Spermatophyta</taxon>
        <taxon>Magnoliopsida</taxon>
        <taxon>Liliopsida</taxon>
        <taxon>Poales</taxon>
        <taxon>Poaceae</taxon>
        <taxon>BOP clade</taxon>
        <taxon>Pooideae</taxon>
        <taxon>Triticodae</taxon>
        <taxon>Triticeae</taxon>
        <taxon>Triticinae</taxon>
        <taxon>Aegilops</taxon>
    </lineage>
</organism>
<reference evidence="11" key="5">
    <citation type="journal article" date="2021" name="G3 (Bethesda)">
        <title>Aegilops tauschii genome assembly Aet v5.0 features greater sequence contiguity and improved annotation.</title>
        <authorList>
            <person name="Wang L."/>
            <person name="Zhu T."/>
            <person name="Rodriguez J.C."/>
            <person name="Deal K.R."/>
            <person name="Dubcovsky J."/>
            <person name="McGuire P.E."/>
            <person name="Lux T."/>
            <person name="Spannagl M."/>
            <person name="Mayer K.F.X."/>
            <person name="Baldrich P."/>
            <person name="Meyers B.C."/>
            <person name="Huo N."/>
            <person name="Gu Y.Q."/>
            <person name="Zhou H."/>
            <person name="Devos K.M."/>
            <person name="Bennetzen J.L."/>
            <person name="Unver T."/>
            <person name="Budak H."/>
            <person name="Gulick P.J."/>
            <person name="Galiba G."/>
            <person name="Kalapos B."/>
            <person name="Nelson D.R."/>
            <person name="Li P."/>
            <person name="You F.M."/>
            <person name="Luo M.C."/>
            <person name="Dvorak J."/>
        </authorList>
    </citation>
    <scope>NUCLEOTIDE SEQUENCE [LARGE SCALE GENOMIC DNA]</scope>
    <source>
        <strain evidence="11">cv. AL8/78</strain>
    </source>
</reference>
<dbReference type="EnsemblPlants" id="AET1Gv20864800.3">
    <property type="protein sequence ID" value="AET1Gv20864800.3"/>
    <property type="gene ID" value="AET1Gv20864800"/>
</dbReference>
<dbReference type="GO" id="GO:0005741">
    <property type="term" value="C:mitochondrial outer membrane"/>
    <property type="evidence" value="ECO:0007669"/>
    <property type="project" value="UniProtKB-SubCell"/>
</dbReference>
<keyword evidence="8" id="KW-0626">Porin</keyword>
<reference evidence="11" key="4">
    <citation type="submission" date="2019-03" db="UniProtKB">
        <authorList>
            <consortium name="EnsemblPlants"/>
        </authorList>
    </citation>
    <scope>IDENTIFICATION</scope>
</reference>
<keyword evidence="12" id="KW-1185">Reference proteome</keyword>
<comment type="similarity">
    <text evidence="2">Belongs to the eukaryotic mitochondrial porin (TC 1.B.8.1) family.</text>
</comment>
<keyword evidence="6" id="KW-1000">Mitochondrion outer membrane</keyword>
<evidence type="ECO:0000256" key="8">
    <source>
        <dbReference type="ARBA" id="ARBA00023114"/>
    </source>
</evidence>
<dbReference type="InterPro" id="IPR023614">
    <property type="entry name" value="Porin_dom_sf"/>
</dbReference>
<keyword evidence="4" id="KW-1134">Transmembrane beta strand</keyword>
<dbReference type="GO" id="GO:0015288">
    <property type="term" value="F:porin activity"/>
    <property type="evidence" value="ECO:0007669"/>
    <property type="project" value="UniProtKB-KW"/>
</dbReference>
<evidence type="ECO:0000256" key="1">
    <source>
        <dbReference type="ARBA" id="ARBA00004294"/>
    </source>
</evidence>
<dbReference type="PANTHER" id="PTHR11743">
    <property type="entry name" value="VOLTAGE-DEPENDENT ANION-SELECTIVE CHANNEL"/>
    <property type="match status" value="1"/>
</dbReference>